<dbReference type="Proteomes" id="UP000199516">
    <property type="component" value="Unassembled WGS sequence"/>
</dbReference>
<dbReference type="OrthoDB" id="2887191at2"/>
<sequence length="121" mass="14302">MLHSYFAVVHPSTLEARYFKNTKVNKLTLHEGDHLHITDQGFYKNGEGWFILTYINEITHVYMSFADIDSYIEKKLLMNAADIEMKASLWQKQIDQALSERNREWFTFVSRKLASLKLANW</sequence>
<dbReference type="EMBL" id="FONT01000004">
    <property type="protein sequence ID" value="SFE83764.1"/>
    <property type="molecule type" value="Genomic_DNA"/>
</dbReference>
<dbReference type="AlphaFoldDB" id="A0A1I2DSV3"/>
<protein>
    <recommendedName>
        <fullName evidence="3">IDEAL domain-containing protein</fullName>
    </recommendedName>
</protein>
<keyword evidence="2" id="KW-1185">Reference proteome</keyword>
<gene>
    <name evidence="1" type="ORF">SAMN05192532_104298</name>
</gene>
<reference evidence="1 2" key="1">
    <citation type="submission" date="2016-10" db="EMBL/GenBank/DDBJ databases">
        <authorList>
            <person name="de Groot N.N."/>
        </authorList>
    </citation>
    <scope>NUCLEOTIDE SEQUENCE [LARGE SCALE GENOMIC DNA]</scope>
    <source>
        <strain evidence="1 2">DSM 23995</strain>
    </source>
</reference>
<evidence type="ECO:0008006" key="3">
    <source>
        <dbReference type="Google" id="ProtNLM"/>
    </source>
</evidence>
<proteinExistence type="predicted"/>
<evidence type="ECO:0000313" key="2">
    <source>
        <dbReference type="Proteomes" id="UP000199516"/>
    </source>
</evidence>
<evidence type="ECO:0000313" key="1">
    <source>
        <dbReference type="EMBL" id="SFE83764.1"/>
    </source>
</evidence>
<dbReference type="STRING" id="930128.SAMN05192532_104298"/>
<dbReference type="RefSeq" id="WP_091661704.1">
    <property type="nucleotide sequence ID" value="NZ_FONT01000004.1"/>
</dbReference>
<organism evidence="1 2">
    <name type="scientific">Alteribacillus iranensis</name>
    <dbReference type="NCBI Taxonomy" id="930128"/>
    <lineage>
        <taxon>Bacteria</taxon>
        <taxon>Bacillati</taxon>
        <taxon>Bacillota</taxon>
        <taxon>Bacilli</taxon>
        <taxon>Bacillales</taxon>
        <taxon>Bacillaceae</taxon>
        <taxon>Alteribacillus</taxon>
    </lineage>
</organism>
<accession>A0A1I2DSV3</accession>
<name>A0A1I2DSV3_9BACI</name>